<dbReference type="SUPFAM" id="SSF47203">
    <property type="entry name" value="Acyl-CoA dehydrogenase C-terminal domain-like"/>
    <property type="match status" value="1"/>
</dbReference>
<sequence length="246" mass="26856">MGYCLVRTDKKDDVARFLVKTVAQLGSGKKLVGTTSYMGRIEHLIQCRCDVQRAEDCSKPSVILEAFETRVARMNVACARNVSKMPNPEEGFSELSSDLVEAAVAHCQLIVVSNAWSGIIKAYPKATVVLVRNHGIYVWGESWISAKTQAECYHYLFDAAIKLYQLGLDWSTPSHGPIGHAQKLLDADSDTSSIVKENIKQEKIKEAEELEEGEGVDETREHKAGGGVAGTGEDKVGVVEKAKDSG</sequence>
<dbReference type="EMBL" id="JABWDY010025044">
    <property type="protein sequence ID" value="KAF5189766.1"/>
    <property type="molecule type" value="Genomic_DNA"/>
</dbReference>
<dbReference type="AlphaFoldDB" id="A0A7J6VXA5"/>
<dbReference type="InterPro" id="IPR036409">
    <property type="entry name" value="Aldolase_II/adducin_N_sf"/>
</dbReference>
<dbReference type="GO" id="GO:0005777">
    <property type="term" value="C:peroxisome"/>
    <property type="evidence" value="ECO:0007669"/>
    <property type="project" value="InterPro"/>
</dbReference>
<comment type="caution">
    <text evidence="3">The sequence shown here is derived from an EMBL/GenBank/DDBJ whole genome shotgun (WGS) entry which is preliminary data.</text>
</comment>
<keyword evidence="4" id="KW-1185">Reference proteome</keyword>
<proteinExistence type="predicted"/>
<evidence type="ECO:0000259" key="2">
    <source>
        <dbReference type="Pfam" id="PF00596"/>
    </source>
</evidence>
<protein>
    <submittedName>
        <fullName evidence="3">Acyl-coenzyme a oxidase</fullName>
    </submittedName>
</protein>
<dbReference type="GO" id="GO:0003997">
    <property type="term" value="F:acyl-CoA oxidase activity"/>
    <property type="evidence" value="ECO:0007669"/>
    <property type="project" value="InterPro"/>
</dbReference>
<feature type="region of interest" description="Disordered" evidence="1">
    <location>
        <begin position="205"/>
        <end position="246"/>
    </location>
</feature>
<dbReference type="InterPro" id="IPR001303">
    <property type="entry name" value="Aldolase_II/adducin_N"/>
</dbReference>
<dbReference type="Gene3D" id="3.40.225.10">
    <property type="entry name" value="Class II aldolase/adducin N-terminal domain"/>
    <property type="match status" value="1"/>
</dbReference>
<feature type="compositionally biased region" description="Basic and acidic residues" evidence="1">
    <location>
        <begin position="232"/>
        <end position="246"/>
    </location>
</feature>
<feature type="domain" description="Class II aldolase/adducin N-terminal" evidence="2">
    <location>
        <begin position="121"/>
        <end position="159"/>
    </location>
</feature>
<evidence type="ECO:0000313" key="3">
    <source>
        <dbReference type="EMBL" id="KAF5189766.1"/>
    </source>
</evidence>
<name>A0A7J6VXA5_THATH</name>
<reference evidence="3 4" key="1">
    <citation type="submission" date="2020-06" db="EMBL/GenBank/DDBJ databases">
        <title>Transcriptomic and genomic resources for Thalictrum thalictroides and T. hernandezii: Facilitating candidate gene discovery in an emerging model plant lineage.</title>
        <authorList>
            <person name="Arias T."/>
            <person name="Riano-Pachon D.M."/>
            <person name="Di Stilio V.S."/>
        </authorList>
    </citation>
    <scope>NUCLEOTIDE SEQUENCE [LARGE SCALE GENOMIC DNA]</scope>
    <source>
        <strain evidence="4">cv. WT478/WT964</strain>
        <tissue evidence="3">Leaves</tissue>
    </source>
</reference>
<dbReference type="InterPro" id="IPR036250">
    <property type="entry name" value="AcylCo_DH-like_C"/>
</dbReference>
<dbReference type="Proteomes" id="UP000554482">
    <property type="component" value="Unassembled WGS sequence"/>
</dbReference>
<dbReference type="OrthoDB" id="191080at2759"/>
<evidence type="ECO:0000256" key="1">
    <source>
        <dbReference type="SAM" id="MobiDB-lite"/>
    </source>
</evidence>
<dbReference type="PANTHER" id="PTHR10640">
    <property type="entry name" value="METHYLTHIORIBULOSE-1-PHOSPHATE DEHYDRATASE"/>
    <property type="match status" value="1"/>
</dbReference>
<dbReference type="GO" id="GO:0046570">
    <property type="term" value="F:methylthioribulose 1-phosphate dehydratase activity"/>
    <property type="evidence" value="ECO:0007669"/>
    <property type="project" value="TreeGrafter"/>
</dbReference>
<dbReference type="SUPFAM" id="SSF53639">
    <property type="entry name" value="AraD/HMP-PK domain-like"/>
    <property type="match status" value="1"/>
</dbReference>
<dbReference type="PANTHER" id="PTHR10640:SF7">
    <property type="entry name" value="METHYLTHIORIBULOSE-1-PHOSPHATE DEHYDRATASE"/>
    <property type="match status" value="1"/>
</dbReference>
<evidence type="ECO:0000313" key="4">
    <source>
        <dbReference type="Proteomes" id="UP000554482"/>
    </source>
</evidence>
<gene>
    <name evidence="3" type="ORF">FRX31_020648</name>
</gene>
<dbReference type="GO" id="GO:0006635">
    <property type="term" value="P:fatty acid beta-oxidation"/>
    <property type="evidence" value="ECO:0007669"/>
    <property type="project" value="InterPro"/>
</dbReference>
<organism evidence="3 4">
    <name type="scientific">Thalictrum thalictroides</name>
    <name type="common">Rue-anemone</name>
    <name type="synonym">Anemone thalictroides</name>
    <dbReference type="NCBI Taxonomy" id="46969"/>
    <lineage>
        <taxon>Eukaryota</taxon>
        <taxon>Viridiplantae</taxon>
        <taxon>Streptophyta</taxon>
        <taxon>Embryophyta</taxon>
        <taxon>Tracheophyta</taxon>
        <taxon>Spermatophyta</taxon>
        <taxon>Magnoliopsida</taxon>
        <taxon>Ranunculales</taxon>
        <taxon>Ranunculaceae</taxon>
        <taxon>Thalictroideae</taxon>
        <taxon>Thalictrum</taxon>
    </lineage>
</organism>
<accession>A0A7J6VXA5</accession>
<dbReference type="Pfam" id="PF00596">
    <property type="entry name" value="Aldolase_II"/>
    <property type="match status" value="1"/>
</dbReference>
<dbReference type="GO" id="GO:0019509">
    <property type="term" value="P:L-methionine salvage from methylthioadenosine"/>
    <property type="evidence" value="ECO:0007669"/>
    <property type="project" value="TreeGrafter"/>
</dbReference>